<dbReference type="Proteomes" id="UP000266861">
    <property type="component" value="Unassembled WGS sequence"/>
</dbReference>
<gene>
    <name evidence="1" type="ORF">Glove_352g13</name>
</gene>
<dbReference type="AlphaFoldDB" id="A0A397HBR8"/>
<organism evidence="1 2">
    <name type="scientific">Diversispora epigaea</name>
    <dbReference type="NCBI Taxonomy" id="1348612"/>
    <lineage>
        <taxon>Eukaryota</taxon>
        <taxon>Fungi</taxon>
        <taxon>Fungi incertae sedis</taxon>
        <taxon>Mucoromycota</taxon>
        <taxon>Glomeromycotina</taxon>
        <taxon>Glomeromycetes</taxon>
        <taxon>Diversisporales</taxon>
        <taxon>Diversisporaceae</taxon>
        <taxon>Diversispora</taxon>
    </lineage>
</organism>
<evidence type="ECO:0000313" key="1">
    <source>
        <dbReference type="EMBL" id="RHZ60535.1"/>
    </source>
</evidence>
<proteinExistence type="predicted"/>
<sequence>MLSRIITKTISLMIKDMFYQSIVSVGTEQNVKLRQSVSLIRILVTPFFLKLSTVRIRGNNFKDLEKFYINIAAKYPSLIFDAKDFTSLQEPALISLLKKNDWGDNLRIYYKMGIFQNSTLLFNPKEWVNENFTTFLFFLRGSINGFAPQTFCHGHASTVAIMKVKGTEETLGRYNPEAWDAK</sequence>
<protein>
    <recommendedName>
        <fullName evidence="3">TLDc domain-containing protein</fullName>
    </recommendedName>
</protein>
<comment type="caution">
    <text evidence="1">The sequence shown here is derived from an EMBL/GenBank/DDBJ whole genome shotgun (WGS) entry which is preliminary data.</text>
</comment>
<dbReference type="EMBL" id="PQFF01000322">
    <property type="protein sequence ID" value="RHZ60535.1"/>
    <property type="molecule type" value="Genomic_DNA"/>
</dbReference>
<dbReference type="OrthoDB" id="5948799at2759"/>
<accession>A0A397HBR8</accession>
<reference evidence="1 2" key="1">
    <citation type="submission" date="2018-08" db="EMBL/GenBank/DDBJ databases">
        <title>Genome and evolution of the arbuscular mycorrhizal fungus Diversispora epigaea (formerly Glomus versiforme) and its bacterial endosymbionts.</title>
        <authorList>
            <person name="Sun X."/>
            <person name="Fei Z."/>
            <person name="Harrison M."/>
        </authorList>
    </citation>
    <scope>NUCLEOTIDE SEQUENCE [LARGE SCALE GENOMIC DNA]</scope>
    <source>
        <strain evidence="1 2">IT104</strain>
    </source>
</reference>
<name>A0A397HBR8_9GLOM</name>
<keyword evidence="2" id="KW-1185">Reference proteome</keyword>
<evidence type="ECO:0000313" key="2">
    <source>
        <dbReference type="Proteomes" id="UP000266861"/>
    </source>
</evidence>
<evidence type="ECO:0008006" key="3">
    <source>
        <dbReference type="Google" id="ProtNLM"/>
    </source>
</evidence>